<reference evidence="1" key="1">
    <citation type="submission" date="2021-07" db="EMBL/GenBank/DDBJ databases">
        <authorList>
            <person name="Catto M.A."/>
            <person name="Jacobson A."/>
            <person name="Kennedy G."/>
            <person name="Labadie P."/>
            <person name="Hunt B.G."/>
            <person name="Srinivasan R."/>
        </authorList>
    </citation>
    <scope>NUCLEOTIDE SEQUENCE</scope>
    <source>
        <strain evidence="1">PL_HMW_Pooled</strain>
        <tissue evidence="1">Head</tissue>
    </source>
</reference>
<sequence>MYSRHYGQLWDLMVNIRQRANNNFNEDNYEEDFLDNEFYSNTAIHETLLTSDSLGFNSLATASVIIAPAEGYTPISLLFEEKCEFLAFPTNRIPTKRVIHFTLVLNISPHAHMLLWLKDAPSFNIDSIESDQEICDFVDSIVTCSTDNLKDFPGQQRKKYEKILELVKQQLTDKDTMKMSYKILLHTLNIHHDEYLLAIRTSLSKPQLYLRRDPKDIYL</sequence>
<proteinExistence type="predicted"/>
<dbReference type="Proteomes" id="UP001219518">
    <property type="component" value="Unassembled WGS sequence"/>
</dbReference>
<reference evidence="1" key="2">
    <citation type="journal article" date="2023" name="BMC Genomics">
        <title>Pest status, molecular evolution, and epigenetic factors derived from the genome assembly of Frankliniella fusca, a thysanopteran phytovirus vector.</title>
        <authorList>
            <person name="Catto M.A."/>
            <person name="Labadie P.E."/>
            <person name="Jacobson A.L."/>
            <person name="Kennedy G.G."/>
            <person name="Srinivasan R."/>
            <person name="Hunt B.G."/>
        </authorList>
    </citation>
    <scope>NUCLEOTIDE SEQUENCE</scope>
    <source>
        <strain evidence="1">PL_HMW_Pooled</strain>
    </source>
</reference>
<dbReference type="AlphaFoldDB" id="A0AAE1LDM8"/>
<gene>
    <name evidence="1" type="ORF">KUF71_005944</name>
</gene>
<name>A0AAE1LDM8_9NEOP</name>
<dbReference type="EMBL" id="JAHWGI010000462">
    <property type="protein sequence ID" value="KAK3915798.1"/>
    <property type="molecule type" value="Genomic_DNA"/>
</dbReference>
<protein>
    <submittedName>
        <fullName evidence="1">ATP synthase gamma chain</fullName>
    </submittedName>
</protein>
<evidence type="ECO:0000313" key="1">
    <source>
        <dbReference type="EMBL" id="KAK3915798.1"/>
    </source>
</evidence>
<comment type="caution">
    <text evidence="1">The sequence shown here is derived from an EMBL/GenBank/DDBJ whole genome shotgun (WGS) entry which is preliminary data.</text>
</comment>
<accession>A0AAE1LDM8</accession>
<evidence type="ECO:0000313" key="2">
    <source>
        <dbReference type="Proteomes" id="UP001219518"/>
    </source>
</evidence>
<keyword evidence="2" id="KW-1185">Reference proteome</keyword>
<organism evidence="1 2">
    <name type="scientific">Frankliniella fusca</name>
    <dbReference type="NCBI Taxonomy" id="407009"/>
    <lineage>
        <taxon>Eukaryota</taxon>
        <taxon>Metazoa</taxon>
        <taxon>Ecdysozoa</taxon>
        <taxon>Arthropoda</taxon>
        <taxon>Hexapoda</taxon>
        <taxon>Insecta</taxon>
        <taxon>Pterygota</taxon>
        <taxon>Neoptera</taxon>
        <taxon>Paraneoptera</taxon>
        <taxon>Thysanoptera</taxon>
        <taxon>Terebrantia</taxon>
        <taxon>Thripoidea</taxon>
        <taxon>Thripidae</taxon>
        <taxon>Frankliniella</taxon>
    </lineage>
</organism>